<dbReference type="Proteomes" id="UP000237347">
    <property type="component" value="Unassembled WGS sequence"/>
</dbReference>
<dbReference type="Gene3D" id="3.30.559.10">
    <property type="entry name" value="Chloramphenicol acetyltransferase-like domain"/>
    <property type="match status" value="5"/>
</dbReference>
<dbReference type="PANTHER" id="PTHR31147">
    <property type="entry name" value="ACYL TRANSFERASE 4"/>
    <property type="match status" value="1"/>
</dbReference>
<keyword evidence="4" id="KW-1185">Reference proteome</keyword>
<comment type="caution">
    <text evidence="3">The sequence shown here is derived from an EMBL/GenBank/DDBJ whole genome shotgun (WGS) entry which is preliminary data.</text>
</comment>
<keyword evidence="2" id="KW-0808">Transferase</keyword>
<dbReference type="InterPro" id="IPR023213">
    <property type="entry name" value="CAT-like_dom_sf"/>
</dbReference>
<reference evidence="3 4" key="1">
    <citation type="journal article" date="2018" name="Sci. Data">
        <title>The draft genome sequence of cork oak.</title>
        <authorList>
            <person name="Ramos A.M."/>
            <person name="Usie A."/>
            <person name="Barbosa P."/>
            <person name="Barros P.M."/>
            <person name="Capote T."/>
            <person name="Chaves I."/>
            <person name="Simoes F."/>
            <person name="Abreu I."/>
            <person name="Carrasquinho I."/>
            <person name="Faro C."/>
            <person name="Guimaraes J.B."/>
            <person name="Mendonca D."/>
            <person name="Nobrega F."/>
            <person name="Rodrigues L."/>
            <person name="Saibo N.J.M."/>
            <person name="Varela M.C."/>
            <person name="Egas C."/>
            <person name="Matos J."/>
            <person name="Miguel C.M."/>
            <person name="Oliveira M.M."/>
            <person name="Ricardo C.P."/>
            <person name="Goncalves S."/>
        </authorList>
    </citation>
    <scope>NUCLEOTIDE SEQUENCE [LARGE SCALE GENOMIC DNA]</scope>
    <source>
        <strain evidence="4">cv. HL8</strain>
    </source>
</reference>
<proteinExistence type="inferred from homology"/>
<sequence>MAPTPTSLVFKVQRCKRELVAPAKPTPHEFKQLSDIDDQEGLRFQIPLIQFYKYDPLMKGRDPVRVIREALAKTLVFYYPFAGRLREGVGRKLVVECTGEGIIFIEAEADVTLEQFGDSLHPPFPCWEELLFDVPGSGGILNCPLLLIQGRACPEACSRKECIGEGVMFIEANADITLEQFGHTLHHPFPMPMFLALGASFIARVVQFMMAVGEMARGASAPSILPVWQRHLLQARDPPHVTCTHQEYDEMVADTIISIPVDDNMAHSTIFFGPTEVSTLRRFMPHHLKQCSTFELLTACIWRCRTIALHTKPHEVVRVLCIVNAHAKFDPALPPGYYGNVFAFSVALTTAGKLCENPLGYAVELVKKAKDNVTEEYMRSVSDLMVIKGRPHFYGVGSYVVSSVARARFGEVDYGWGKSVYGGPAKGEVGAIPGVSCFQIPGKNSKGENGIMVPISLPVQAMERFVKQLDCLLKDQSKFIVSSLRKPELVVPAKPTPHEFKQLSDIDDQEGLRFQIPFIQFYKYDPSMKGRDPVRVIREALAQTLVFYYPFAGRLREGPGRKLVVECTGEGIIFIEADADVTLEQFGDTLQPPFPCWEELLFEVPGSRGILNCPLLHIQVTRLKCGGFIFAIGLNHAISDGIGLVQFLMVVGEVVRGASSPSILPVWQRHLLNARDPPRVTYAHPEYDEVVDTKGAIIPLDDMSHRFFFFGPTEISALRKFVPHHLSQCSTFELLTAYLWRCRTIAIQPDLDEEVRIICAINASTKLNPPLPTGYYGNSFALSGAVTTAEKLCKKPLGYALELVKKAKNKVNEEYMRSLADMLVIRGRPHFTVVRTFLVSDLTRAGFKKVDFGWGKPVYGGPAKGGVGAIPGVICTFIPVKNGMGNDGIVVPICLPAPAMEMFVKELDVLSKAHQYATLFFGPCSIIKTQPRPLRFYSFPAQVKAHLSFFFFVVASASLVPQPQKKAKSSKLWEPKITTMAKTLMVRPYVFAASSRAARNLFLRQAQPTRPFVSAVLFNRARTSCTKLQAHSNSKNSVGEEYSCGNSLGFWFVPVSGRRFSTRATNVNDAGSIDSPLMHSMEKKIKEHLNAESVTVRDAYGDGRHVRMINGSSCIN</sequence>
<dbReference type="AlphaFoldDB" id="A0AAW0KPB7"/>
<evidence type="ECO:0000313" key="4">
    <source>
        <dbReference type="Proteomes" id="UP000237347"/>
    </source>
</evidence>
<dbReference type="GO" id="GO:0016740">
    <property type="term" value="F:transferase activity"/>
    <property type="evidence" value="ECO:0007669"/>
    <property type="project" value="UniProtKB-KW"/>
</dbReference>
<evidence type="ECO:0000256" key="1">
    <source>
        <dbReference type="ARBA" id="ARBA00009861"/>
    </source>
</evidence>
<dbReference type="Pfam" id="PF02458">
    <property type="entry name" value="Transferase"/>
    <property type="match status" value="3"/>
</dbReference>
<dbReference type="PANTHER" id="PTHR31147:SF66">
    <property type="entry name" value="OS05G0315700 PROTEIN"/>
    <property type="match status" value="1"/>
</dbReference>
<name>A0AAW0KPB7_QUESU</name>
<accession>A0AAW0KPB7</accession>
<dbReference type="EMBL" id="PKMF04000275">
    <property type="protein sequence ID" value="KAK7839841.1"/>
    <property type="molecule type" value="Genomic_DNA"/>
</dbReference>
<evidence type="ECO:0000313" key="3">
    <source>
        <dbReference type="EMBL" id="KAK7839841.1"/>
    </source>
</evidence>
<protein>
    <submittedName>
        <fullName evidence="3">Benzyl alcohol o-benzoyltransferase</fullName>
    </submittedName>
</protein>
<evidence type="ECO:0000256" key="2">
    <source>
        <dbReference type="ARBA" id="ARBA00022679"/>
    </source>
</evidence>
<gene>
    <name evidence="3" type="primary">HSR201_7</name>
    <name evidence="3" type="ORF">CFP56_017499</name>
</gene>
<organism evidence="3 4">
    <name type="scientific">Quercus suber</name>
    <name type="common">Cork oak</name>
    <dbReference type="NCBI Taxonomy" id="58331"/>
    <lineage>
        <taxon>Eukaryota</taxon>
        <taxon>Viridiplantae</taxon>
        <taxon>Streptophyta</taxon>
        <taxon>Embryophyta</taxon>
        <taxon>Tracheophyta</taxon>
        <taxon>Spermatophyta</taxon>
        <taxon>Magnoliopsida</taxon>
        <taxon>eudicotyledons</taxon>
        <taxon>Gunneridae</taxon>
        <taxon>Pentapetalae</taxon>
        <taxon>rosids</taxon>
        <taxon>fabids</taxon>
        <taxon>Fagales</taxon>
        <taxon>Fagaceae</taxon>
        <taxon>Quercus</taxon>
    </lineage>
</organism>
<dbReference type="InterPro" id="IPR050898">
    <property type="entry name" value="Plant_acyltransferase"/>
</dbReference>
<comment type="similarity">
    <text evidence="1">Belongs to the plant acyltransferase family.</text>
</comment>